<dbReference type="EMBL" id="AVOT02051178">
    <property type="protein sequence ID" value="MBW0546207.1"/>
    <property type="molecule type" value="Genomic_DNA"/>
</dbReference>
<keyword evidence="1 2" id="KW-0732">Signal</keyword>
<evidence type="ECO:0000256" key="2">
    <source>
        <dbReference type="SAM" id="SignalP"/>
    </source>
</evidence>
<dbReference type="Proteomes" id="UP000765509">
    <property type="component" value="Unassembled WGS sequence"/>
</dbReference>
<feature type="signal peptide" evidence="2">
    <location>
        <begin position="1"/>
        <end position="21"/>
    </location>
</feature>
<name>A0A9Q3IM29_9BASI</name>
<reference evidence="4" key="1">
    <citation type="submission" date="2021-03" db="EMBL/GenBank/DDBJ databases">
        <title>Draft genome sequence of rust myrtle Austropuccinia psidii MF-1, a brazilian biotype.</title>
        <authorList>
            <person name="Quecine M.C."/>
            <person name="Pachon D.M.R."/>
            <person name="Bonatelli M.L."/>
            <person name="Correr F.H."/>
            <person name="Franceschini L.M."/>
            <person name="Leite T.F."/>
            <person name="Margarido G.R.A."/>
            <person name="Almeida C.A."/>
            <person name="Ferrarezi J.A."/>
            <person name="Labate C.A."/>
        </authorList>
    </citation>
    <scope>NUCLEOTIDE SEQUENCE</scope>
    <source>
        <strain evidence="4">MF-1</strain>
    </source>
</reference>
<dbReference type="PANTHER" id="PTHR40633:SF1">
    <property type="entry name" value="GPI ANCHORED SERINE-THREONINE RICH PROTEIN (AFU_ORTHOLOGUE AFUA_1G03630)"/>
    <property type="match status" value="1"/>
</dbReference>
<evidence type="ECO:0000259" key="3">
    <source>
        <dbReference type="Pfam" id="PF10342"/>
    </source>
</evidence>
<evidence type="ECO:0000313" key="4">
    <source>
        <dbReference type="EMBL" id="MBW0546207.1"/>
    </source>
</evidence>
<feature type="domain" description="Yeast cell wall synthesis Kre9/Knh1-like N-terminal" evidence="3">
    <location>
        <begin position="28"/>
        <end position="124"/>
    </location>
</feature>
<keyword evidence="5" id="KW-1185">Reference proteome</keyword>
<dbReference type="Pfam" id="PF10342">
    <property type="entry name" value="Kre9_KNH"/>
    <property type="match status" value="1"/>
</dbReference>
<protein>
    <recommendedName>
        <fullName evidence="3">Yeast cell wall synthesis Kre9/Knh1-like N-terminal domain-containing protein</fullName>
    </recommendedName>
</protein>
<feature type="chain" id="PRO_5040349324" description="Yeast cell wall synthesis Kre9/Knh1-like N-terminal domain-containing protein" evidence="2">
    <location>
        <begin position="22"/>
        <end position="199"/>
    </location>
</feature>
<dbReference type="PANTHER" id="PTHR40633">
    <property type="entry name" value="MATRIX PROTEIN, PUTATIVE (AFU_ORTHOLOGUE AFUA_8G05410)-RELATED"/>
    <property type="match status" value="1"/>
</dbReference>
<accession>A0A9Q3IM29</accession>
<gene>
    <name evidence="4" type="ORF">O181_085922</name>
</gene>
<evidence type="ECO:0000313" key="5">
    <source>
        <dbReference type="Proteomes" id="UP000765509"/>
    </source>
</evidence>
<dbReference type="InterPro" id="IPR052982">
    <property type="entry name" value="SRP1/TIP1-like"/>
</dbReference>
<dbReference type="InterPro" id="IPR018466">
    <property type="entry name" value="Kre9/Knh1-like_N"/>
</dbReference>
<sequence length="199" mass="20462">MITTFPSAILIAFATAHFARGALYVTFPTSGSSCAVSQPCQVKWMDNGTAPTTTTFGETTIDLVTGEASNLQVAQTLGGVSNPSVATALTFQPSPSLSPTKQYAIRFKPKGNSANVVFSTFFTITGGSGGSSNQTAVSSNQTSSAPIALNSSRSAVSNNLASQNTTASTNSKSSSSSFLQLPMLSFATAAIITSFFLAR</sequence>
<evidence type="ECO:0000256" key="1">
    <source>
        <dbReference type="ARBA" id="ARBA00022729"/>
    </source>
</evidence>
<dbReference type="OrthoDB" id="2500796at2759"/>
<dbReference type="AlphaFoldDB" id="A0A9Q3IM29"/>
<organism evidence="4 5">
    <name type="scientific">Austropuccinia psidii MF-1</name>
    <dbReference type="NCBI Taxonomy" id="1389203"/>
    <lineage>
        <taxon>Eukaryota</taxon>
        <taxon>Fungi</taxon>
        <taxon>Dikarya</taxon>
        <taxon>Basidiomycota</taxon>
        <taxon>Pucciniomycotina</taxon>
        <taxon>Pucciniomycetes</taxon>
        <taxon>Pucciniales</taxon>
        <taxon>Sphaerophragmiaceae</taxon>
        <taxon>Austropuccinia</taxon>
    </lineage>
</organism>
<proteinExistence type="predicted"/>
<comment type="caution">
    <text evidence="4">The sequence shown here is derived from an EMBL/GenBank/DDBJ whole genome shotgun (WGS) entry which is preliminary data.</text>
</comment>